<keyword evidence="2 7" id="KW-0813">Transport</keyword>
<evidence type="ECO:0000256" key="5">
    <source>
        <dbReference type="ARBA" id="ARBA00022989"/>
    </source>
</evidence>
<dbReference type="RefSeq" id="WP_378050828.1">
    <property type="nucleotide sequence ID" value="NZ_JBHMDN010000029.1"/>
</dbReference>
<evidence type="ECO:0000256" key="4">
    <source>
        <dbReference type="ARBA" id="ARBA00022692"/>
    </source>
</evidence>
<name>A0ABW2FKT3_9BACL</name>
<keyword evidence="4 7" id="KW-0812">Transmembrane</keyword>
<dbReference type="EMBL" id="JBHTAI010000017">
    <property type="protein sequence ID" value="MFC7151555.1"/>
    <property type="molecule type" value="Genomic_DNA"/>
</dbReference>
<evidence type="ECO:0000259" key="8">
    <source>
        <dbReference type="PROSITE" id="PS50928"/>
    </source>
</evidence>
<feature type="domain" description="ABC transmembrane type-1" evidence="8">
    <location>
        <begin position="73"/>
        <end position="264"/>
    </location>
</feature>
<dbReference type="Proteomes" id="UP001596378">
    <property type="component" value="Unassembled WGS sequence"/>
</dbReference>
<gene>
    <name evidence="9" type="ORF">ACFQMJ_23710</name>
</gene>
<evidence type="ECO:0000256" key="3">
    <source>
        <dbReference type="ARBA" id="ARBA00022475"/>
    </source>
</evidence>
<evidence type="ECO:0000256" key="1">
    <source>
        <dbReference type="ARBA" id="ARBA00004651"/>
    </source>
</evidence>
<feature type="transmembrane region" description="Helical" evidence="7">
    <location>
        <begin position="243"/>
        <end position="264"/>
    </location>
</feature>
<feature type="transmembrane region" description="Helical" evidence="7">
    <location>
        <begin position="12"/>
        <end position="35"/>
    </location>
</feature>
<dbReference type="InterPro" id="IPR000515">
    <property type="entry name" value="MetI-like"/>
</dbReference>
<dbReference type="PANTHER" id="PTHR43744">
    <property type="entry name" value="ABC TRANSPORTER PERMEASE PROTEIN MG189-RELATED-RELATED"/>
    <property type="match status" value="1"/>
</dbReference>
<dbReference type="PROSITE" id="PS50928">
    <property type="entry name" value="ABC_TM1"/>
    <property type="match status" value="1"/>
</dbReference>
<keyword evidence="10" id="KW-1185">Reference proteome</keyword>
<keyword evidence="3" id="KW-1003">Cell membrane</keyword>
<evidence type="ECO:0000313" key="9">
    <source>
        <dbReference type="EMBL" id="MFC7151555.1"/>
    </source>
</evidence>
<proteinExistence type="inferred from homology"/>
<dbReference type="CDD" id="cd06261">
    <property type="entry name" value="TM_PBP2"/>
    <property type="match status" value="1"/>
</dbReference>
<dbReference type="InterPro" id="IPR035906">
    <property type="entry name" value="MetI-like_sf"/>
</dbReference>
<accession>A0ABW2FKT3</accession>
<dbReference type="SUPFAM" id="SSF161098">
    <property type="entry name" value="MetI-like"/>
    <property type="match status" value="1"/>
</dbReference>
<feature type="transmembrane region" description="Helical" evidence="7">
    <location>
        <begin position="141"/>
        <end position="160"/>
    </location>
</feature>
<comment type="subcellular location">
    <subcellularLocation>
        <location evidence="1 7">Cell membrane</location>
        <topology evidence="1 7">Multi-pass membrane protein</topology>
    </subcellularLocation>
</comment>
<dbReference type="Gene3D" id="1.10.3720.10">
    <property type="entry name" value="MetI-like"/>
    <property type="match status" value="1"/>
</dbReference>
<evidence type="ECO:0000313" key="10">
    <source>
        <dbReference type="Proteomes" id="UP001596378"/>
    </source>
</evidence>
<sequence>MSIRRWLGLSGSFAFNVAMVVFSVACIFPIVWIVYSSLKTKDEFMLDAVKLPQQWAFRNYYKAFVEGEMSQYFVSSALNAAVTVTVVVLLAFCAAYALARFRFRFRNAIYSFLIAGMLIPVYGLLVPLFLQFKQFGLYDKFYTLILPYIAIRLPLPIFLLESFIRTVPAELDEAAHIDGASKFYTMTRIILPLCKPAIATVVILAFLDTWNEFPFALVLVTNEAFKTIPVGLTNFYGQYTSDYTTLMAAMVLSIVPVLAVYLAFYKNIMKGMTAGAVKG</sequence>
<comment type="caution">
    <text evidence="9">The sequence shown here is derived from an EMBL/GenBank/DDBJ whole genome shotgun (WGS) entry which is preliminary data.</text>
</comment>
<evidence type="ECO:0000256" key="2">
    <source>
        <dbReference type="ARBA" id="ARBA00022448"/>
    </source>
</evidence>
<dbReference type="Pfam" id="PF00528">
    <property type="entry name" value="BPD_transp_1"/>
    <property type="match status" value="1"/>
</dbReference>
<protein>
    <submittedName>
        <fullName evidence="9">Carbohydrate ABC transporter permease</fullName>
    </submittedName>
</protein>
<evidence type="ECO:0000256" key="6">
    <source>
        <dbReference type="ARBA" id="ARBA00023136"/>
    </source>
</evidence>
<keyword evidence="6 7" id="KW-0472">Membrane</keyword>
<reference evidence="10" key="1">
    <citation type="journal article" date="2019" name="Int. J. Syst. Evol. Microbiol.">
        <title>The Global Catalogue of Microorganisms (GCM) 10K type strain sequencing project: providing services to taxonomists for standard genome sequencing and annotation.</title>
        <authorList>
            <consortium name="The Broad Institute Genomics Platform"/>
            <consortium name="The Broad Institute Genome Sequencing Center for Infectious Disease"/>
            <person name="Wu L."/>
            <person name="Ma J."/>
        </authorList>
    </citation>
    <scope>NUCLEOTIDE SEQUENCE [LARGE SCALE GENOMIC DNA]</scope>
    <source>
        <strain evidence="10">KCTC 12907</strain>
    </source>
</reference>
<dbReference type="PANTHER" id="PTHR43744:SF12">
    <property type="entry name" value="ABC TRANSPORTER PERMEASE PROTEIN MG189-RELATED"/>
    <property type="match status" value="1"/>
</dbReference>
<feature type="transmembrane region" description="Helical" evidence="7">
    <location>
        <begin position="77"/>
        <end position="98"/>
    </location>
</feature>
<feature type="transmembrane region" description="Helical" evidence="7">
    <location>
        <begin position="189"/>
        <end position="207"/>
    </location>
</feature>
<dbReference type="PROSITE" id="PS51257">
    <property type="entry name" value="PROKAR_LIPOPROTEIN"/>
    <property type="match status" value="1"/>
</dbReference>
<comment type="similarity">
    <text evidence="7">Belongs to the binding-protein-dependent transport system permease family.</text>
</comment>
<evidence type="ECO:0000256" key="7">
    <source>
        <dbReference type="RuleBase" id="RU363032"/>
    </source>
</evidence>
<organism evidence="9 10">
    <name type="scientific">Cohnella cellulosilytica</name>
    <dbReference type="NCBI Taxonomy" id="986710"/>
    <lineage>
        <taxon>Bacteria</taxon>
        <taxon>Bacillati</taxon>
        <taxon>Bacillota</taxon>
        <taxon>Bacilli</taxon>
        <taxon>Bacillales</taxon>
        <taxon>Paenibacillaceae</taxon>
        <taxon>Cohnella</taxon>
    </lineage>
</organism>
<keyword evidence="5 7" id="KW-1133">Transmembrane helix</keyword>
<feature type="transmembrane region" description="Helical" evidence="7">
    <location>
        <begin position="110"/>
        <end position="129"/>
    </location>
</feature>